<dbReference type="EMBL" id="CP009458">
    <property type="protein sequence ID" value="AIR62389.1"/>
    <property type="molecule type" value="Genomic_DNA"/>
</dbReference>
<dbReference type="KEGG" id="cem:LH23_17525"/>
<organism evidence="1 2">
    <name type="scientific">Cedecea neteri</name>
    <dbReference type="NCBI Taxonomy" id="158822"/>
    <lineage>
        <taxon>Bacteria</taxon>
        <taxon>Pseudomonadati</taxon>
        <taxon>Pseudomonadota</taxon>
        <taxon>Gammaproteobacteria</taxon>
        <taxon>Enterobacterales</taxon>
        <taxon>Enterobacteriaceae</taxon>
        <taxon>Cedecea</taxon>
    </lineage>
</organism>
<protein>
    <submittedName>
        <fullName evidence="1">Uncharacterized protein</fullName>
    </submittedName>
</protein>
<evidence type="ECO:0000313" key="1">
    <source>
        <dbReference type="EMBL" id="AIR62389.1"/>
    </source>
</evidence>
<name>A0AAN0S6Z0_9ENTR</name>
<gene>
    <name evidence="1" type="ORF">LH23_17525</name>
</gene>
<sequence length="75" mass="8692">MYVSHLNEIYPAVNFQTSHYQGINPISCNAPKIRAIDMQASKGLGIVFHLYMRRYWLNYSLFCMAFTKCLLAQKA</sequence>
<dbReference type="AlphaFoldDB" id="A0AAN0S6Z0"/>
<evidence type="ECO:0000313" key="2">
    <source>
        <dbReference type="Proteomes" id="UP000029516"/>
    </source>
</evidence>
<reference evidence="1 2" key="1">
    <citation type="submission" date="2014-09" db="EMBL/GenBank/DDBJ databases">
        <authorList>
            <person name="Chan K.-G."/>
        </authorList>
    </citation>
    <scope>NUCLEOTIDE SEQUENCE [LARGE SCALE GENOMIC DNA]</scope>
    <source>
        <strain evidence="1 2">M006</strain>
    </source>
</reference>
<dbReference type="Proteomes" id="UP000029516">
    <property type="component" value="Chromosome"/>
</dbReference>
<proteinExistence type="predicted"/>
<accession>A0AAN0S6Z0</accession>